<dbReference type="Pfam" id="PF04931">
    <property type="entry name" value="DNA_pol_phi"/>
    <property type="match status" value="1"/>
</dbReference>
<evidence type="ECO:0000313" key="6">
    <source>
        <dbReference type="Proteomes" id="UP001279734"/>
    </source>
</evidence>
<dbReference type="GO" id="GO:0005730">
    <property type="term" value="C:nucleolus"/>
    <property type="evidence" value="ECO:0007669"/>
    <property type="project" value="InterPro"/>
</dbReference>
<comment type="caution">
    <text evidence="5">The sequence shown here is derived from an EMBL/GenBank/DDBJ whole genome shotgun (WGS) entry which is preliminary data.</text>
</comment>
<evidence type="ECO:0000256" key="2">
    <source>
        <dbReference type="ARBA" id="ARBA00023242"/>
    </source>
</evidence>
<keyword evidence="3" id="KW-0175">Coiled coil</keyword>
<dbReference type="InterPro" id="IPR007015">
    <property type="entry name" value="DNA_pol_V/MYBBP1A"/>
</dbReference>
<reference evidence="5" key="1">
    <citation type="submission" date="2023-05" db="EMBL/GenBank/DDBJ databases">
        <title>Nepenthes gracilis genome sequencing.</title>
        <authorList>
            <person name="Fukushima K."/>
        </authorList>
    </citation>
    <scope>NUCLEOTIDE SEQUENCE</scope>
    <source>
        <strain evidence="5">SING2019-196</strain>
    </source>
</reference>
<dbReference type="AlphaFoldDB" id="A0AAD3P3L0"/>
<organism evidence="5 6">
    <name type="scientific">Nepenthes gracilis</name>
    <name type="common">Slender pitcher plant</name>
    <dbReference type="NCBI Taxonomy" id="150966"/>
    <lineage>
        <taxon>Eukaryota</taxon>
        <taxon>Viridiplantae</taxon>
        <taxon>Streptophyta</taxon>
        <taxon>Embryophyta</taxon>
        <taxon>Tracheophyta</taxon>
        <taxon>Spermatophyta</taxon>
        <taxon>Magnoliopsida</taxon>
        <taxon>eudicotyledons</taxon>
        <taxon>Gunneridae</taxon>
        <taxon>Pentapetalae</taxon>
        <taxon>Caryophyllales</taxon>
        <taxon>Nepenthaceae</taxon>
        <taxon>Nepenthes</taxon>
    </lineage>
</organism>
<evidence type="ECO:0000256" key="1">
    <source>
        <dbReference type="ARBA" id="ARBA00004123"/>
    </source>
</evidence>
<gene>
    <name evidence="5" type="ORF">Nepgr_000502</name>
</gene>
<comment type="subcellular location">
    <subcellularLocation>
        <location evidence="1">Nucleus</location>
    </subcellularLocation>
</comment>
<feature type="region of interest" description="Disordered" evidence="4">
    <location>
        <begin position="1"/>
        <end position="48"/>
    </location>
</feature>
<proteinExistence type="predicted"/>
<protein>
    <submittedName>
        <fullName evidence="5">Uncharacterized protein</fullName>
    </submittedName>
</protein>
<evidence type="ECO:0000313" key="5">
    <source>
        <dbReference type="EMBL" id="GMG98662.1"/>
    </source>
</evidence>
<evidence type="ECO:0000256" key="3">
    <source>
        <dbReference type="SAM" id="Coils"/>
    </source>
</evidence>
<sequence>MGSKKRGSSSVEEKIPLEDHGGLNSDDRKIGPEKIRRKKMKGGGNIESEIDDSITQTLNSCKPMERKKKQKAFSKGRHHIGLEIKEINLNEEASPVNWLSSLLPIASSTLSTGLPEFHISIFDKLSSADASEREAVAEALVEELRQVQKEYEKIGSKQVIRGSQLKAGQLRYAVRRLIRGVSSSRERARQGFALGLTVYTGAIPIIRVGSLLELLVDSLEVTSSMKGQNARDCLLGRLFAYGALERSGRIKEEWILERNTPYIKQFTSLLISLASKKRYLQD</sequence>
<evidence type="ECO:0000256" key="4">
    <source>
        <dbReference type="SAM" id="MobiDB-lite"/>
    </source>
</evidence>
<feature type="coiled-coil region" evidence="3">
    <location>
        <begin position="130"/>
        <end position="157"/>
    </location>
</feature>
<dbReference type="PANTHER" id="PTHR13213">
    <property type="entry name" value="MYB-BINDING PROTEIN 1A FAMILY MEMBER"/>
    <property type="match status" value="1"/>
</dbReference>
<accession>A0AAD3P3L0</accession>
<keyword evidence="6" id="KW-1185">Reference proteome</keyword>
<dbReference type="PANTHER" id="PTHR13213:SF2">
    <property type="entry name" value="MYB-BINDING PROTEIN 1A"/>
    <property type="match status" value="1"/>
</dbReference>
<dbReference type="Proteomes" id="UP001279734">
    <property type="component" value="Unassembled WGS sequence"/>
</dbReference>
<feature type="compositionally biased region" description="Basic and acidic residues" evidence="4">
    <location>
        <begin position="11"/>
        <end position="34"/>
    </location>
</feature>
<keyword evidence="2" id="KW-0539">Nucleus</keyword>
<dbReference type="GO" id="GO:0003677">
    <property type="term" value="F:DNA binding"/>
    <property type="evidence" value="ECO:0007669"/>
    <property type="project" value="InterPro"/>
</dbReference>
<dbReference type="GO" id="GO:0006355">
    <property type="term" value="P:regulation of DNA-templated transcription"/>
    <property type="evidence" value="ECO:0007669"/>
    <property type="project" value="InterPro"/>
</dbReference>
<name>A0AAD3P3L0_NEPGR</name>
<dbReference type="EMBL" id="BSYO01000001">
    <property type="protein sequence ID" value="GMG98662.1"/>
    <property type="molecule type" value="Genomic_DNA"/>
</dbReference>